<dbReference type="GO" id="GO:0016874">
    <property type="term" value="F:ligase activity"/>
    <property type="evidence" value="ECO:0007669"/>
    <property type="project" value="UniProtKB-KW"/>
</dbReference>
<dbReference type="PANTHER" id="PTHR43679:SF2">
    <property type="entry name" value="OCTANOYL-[GCVH]:PROTEIN N-OCTANOYLTRANSFERASE"/>
    <property type="match status" value="1"/>
</dbReference>
<dbReference type="PANTHER" id="PTHR43679">
    <property type="entry name" value="OCTANOYLTRANSFERASE LIPM-RELATED"/>
    <property type="match status" value="1"/>
</dbReference>
<dbReference type="EMBL" id="AASE01000015">
    <property type="protein sequence ID" value="EAT58644.1"/>
    <property type="molecule type" value="Genomic_DNA"/>
</dbReference>
<accession>Q0YQT1</accession>
<evidence type="ECO:0000259" key="1">
    <source>
        <dbReference type="PROSITE" id="PS51733"/>
    </source>
</evidence>
<feature type="domain" description="BPL/LPL catalytic" evidence="1">
    <location>
        <begin position="42"/>
        <end position="250"/>
    </location>
</feature>
<sequence length="276" mass="31049">MNPLFSKVYCVDTGFHTGEENMAFDRMMMAAFLDGRFQARFGYGSCLWRFYAWRPFAITLGYNQRESDIDMRAAAAAGIDVVRRPTGGRAVFHAEEFTYSFITDSLAENSTHYRMVHEVIMLALEALGIRAEFCRSTLSGPDQVPGSGSVSCFTASARYELQVDGRKLVGSAQRRTGDILLQHGSLPLSVTHRELWRYIASPAGDARERVSNEMEQKSTTLEEILGYIPPYQRIAELMLQSAGVEHRLEPVVLQPDELSDFLEGYDYTQSIKQQAS</sequence>
<keyword evidence="2" id="KW-0436">Ligase</keyword>
<protein>
    <submittedName>
        <fullName evidence="2">Biotin/lipoate A/B protein ligase</fullName>
    </submittedName>
</protein>
<dbReference type="RefSeq" id="WP_006366702.1">
    <property type="nucleotide sequence ID" value="NZ_AASE01000015.1"/>
</dbReference>
<organism evidence="2 3">
    <name type="scientific">Chlorobium ferrooxidans DSM 13031</name>
    <dbReference type="NCBI Taxonomy" id="377431"/>
    <lineage>
        <taxon>Bacteria</taxon>
        <taxon>Pseudomonadati</taxon>
        <taxon>Chlorobiota</taxon>
        <taxon>Chlorobiia</taxon>
        <taxon>Chlorobiales</taxon>
        <taxon>Chlorobiaceae</taxon>
        <taxon>Chlorobium/Pelodictyon group</taxon>
        <taxon>Chlorobium</taxon>
    </lineage>
</organism>
<dbReference type="InterPro" id="IPR050664">
    <property type="entry name" value="Octanoyltrans_LipM/LipL"/>
</dbReference>
<name>Q0YQT1_9CHLB</name>
<dbReference type="Proteomes" id="UP000004162">
    <property type="component" value="Unassembled WGS sequence"/>
</dbReference>
<gene>
    <name evidence="2" type="ORF">CferDRAFT_0618</name>
</gene>
<proteinExistence type="predicted"/>
<keyword evidence="3" id="KW-1185">Reference proteome</keyword>
<dbReference type="AlphaFoldDB" id="Q0YQT1"/>
<dbReference type="Pfam" id="PF21948">
    <property type="entry name" value="LplA-B_cat"/>
    <property type="match status" value="1"/>
</dbReference>
<dbReference type="InterPro" id="IPR045864">
    <property type="entry name" value="aa-tRNA-synth_II/BPL/LPL"/>
</dbReference>
<reference evidence="2 3" key="1">
    <citation type="submission" date="2006-07" db="EMBL/GenBank/DDBJ databases">
        <title>Annotation of the draft genome assembly of Chlorobium ferroxidans DSM 13031.</title>
        <authorList>
            <consortium name="US DOE Joint Genome Institute (JGI-ORNL)"/>
            <person name="Larimer F."/>
            <person name="Land M."/>
            <person name="Hauser L."/>
        </authorList>
    </citation>
    <scope>NUCLEOTIDE SEQUENCE [LARGE SCALE GENOMIC DNA]</scope>
    <source>
        <strain evidence="2 3">DSM 13031</strain>
    </source>
</reference>
<reference evidence="2 3" key="2">
    <citation type="submission" date="2006-07" db="EMBL/GenBank/DDBJ databases">
        <title>Sequencing of the draft genome and assembly of Chlorobium ferroxidans DSM 13031.</title>
        <authorList>
            <consortium name="US DOE Joint Genome Institute (JGI-PGF)"/>
            <person name="Copeland A."/>
            <person name="Lucas S."/>
            <person name="Lapidus A."/>
            <person name="Barry K."/>
            <person name="Glavina del Rio T."/>
            <person name="Dalin E."/>
            <person name="Tice H."/>
            <person name="Bruce D."/>
            <person name="Pitluck S."/>
            <person name="Richardson P."/>
        </authorList>
    </citation>
    <scope>NUCLEOTIDE SEQUENCE [LARGE SCALE GENOMIC DNA]</scope>
    <source>
        <strain evidence="2 3">DSM 13031</strain>
    </source>
</reference>
<evidence type="ECO:0000313" key="2">
    <source>
        <dbReference type="EMBL" id="EAT58644.1"/>
    </source>
</evidence>
<dbReference type="SUPFAM" id="SSF55681">
    <property type="entry name" value="Class II aaRS and biotin synthetases"/>
    <property type="match status" value="1"/>
</dbReference>
<dbReference type="PROSITE" id="PS51733">
    <property type="entry name" value="BPL_LPL_CATALYTIC"/>
    <property type="match status" value="1"/>
</dbReference>
<dbReference type="InterPro" id="IPR004143">
    <property type="entry name" value="BPL_LPL_catalytic"/>
</dbReference>
<dbReference type="Gene3D" id="3.30.930.10">
    <property type="entry name" value="Bira Bifunctional Protein, Domain 2"/>
    <property type="match status" value="1"/>
</dbReference>
<evidence type="ECO:0000313" key="3">
    <source>
        <dbReference type="Proteomes" id="UP000004162"/>
    </source>
</evidence>
<dbReference type="CDD" id="cd16443">
    <property type="entry name" value="LplA"/>
    <property type="match status" value="1"/>
</dbReference>
<comment type="caution">
    <text evidence="2">The sequence shown here is derived from an EMBL/GenBank/DDBJ whole genome shotgun (WGS) entry which is preliminary data.</text>
</comment>